<organism evidence="2 3">
    <name type="scientific">Corynebacterium provencense</name>
    <dbReference type="NCBI Taxonomy" id="1737425"/>
    <lineage>
        <taxon>Bacteria</taxon>
        <taxon>Bacillati</taxon>
        <taxon>Actinomycetota</taxon>
        <taxon>Actinomycetes</taxon>
        <taxon>Mycobacteriales</taxon>
        <taxon>Corynebacteriaceae</taxon>
        <taxon>Corynebacterium</taxon>
    </lineage>
</organism>
<evidence type="ECO:0000313" key="2">
    <source>
        <dbReference type="EMBL" id="AWT24944.1"/>
    </source>
</evidence>
<dbReference type="SUPFAM" id="SSF51735">
    <property type="entry name" value="NAD(P)-binding Rossmann-fold domains"/>
    <property type="match status" value="1"/>
</dbReference>
<accession>A0A2Z3YR34</accession>
<sequence length="341" mass="35783">MKAFILEDYGSPLRSTDMPVPVPADNEVLVRMVAAGVNPVDERVRSGDFKSIFPFHLPKVMGGEFSGEVVERGVDVTDIKVGDQVYGYVDLAETGTFSEYIAVDAAAVAPAPMSVSLVEAAGLPVVARTAWQALVDMAKVTEGQTVLIHGGTGGVGSVAVQFAKSLGCTVATTVSTANIDAARDLGADIVIDYQREDLAQALAGTTVDVVLDTQGGDTLKNSLAVVRPGGTVIGITGPPDPEFARRVGVNPVVGLVIRALSSGVRRQARKHGVTYRFLFIGPDGTALRHFSRIVDEGAVRPVIGRVLPFEQTVKALDQVIAGGLRGKVLVTTDPDEVTDHA</sequence>
<protein>
    <submittedName>
        <fullName evidence="2">Zinc-type alcohol dehydrogenase-like protein</fullName>
    </submittedName>
</protein>
<dbReference type="Pfam" id="PF13602">
    <property type="entry name" value="ADH_zinc_N_2"/>
    <property type="match status" value="1"/>
</dbReference>
<dbReference type="InterPro" id="IPR013154">
    <property type="entry name" value="ADH-like_N"/>
</dbReference>
<dbReference type="InterPro" id="IPR011032">
    <property type="entry name" value="GroES-like_sf"/>
</dbReference>
<proteinExistence type="predicted"/>
<evidence type="ECO:0000259" key="1">
    <source>
        <dbReference type="SMART" id="SM00829"/>
    </source>
</evidence>
<dbReference type="KEGG" id="cpre:Csp1_01160"/>
<dbReference type="SUPFAM" id="SSF50129">
    <property type="entry name" value="GroES-like"/>
    <property type="match status" value="1"/>
</dbReference>
<dbReference type="SMART" id="SM00829">
    <property type="entry name" value="PKS_ER"/>
    <property type="match status" value="1"/>
</dbReference>
<dbReference type="Gene3D" id="3.40.50.720">
    <property type="entry name" value="NAD(P)-binding Rossmann-like Domain"/>
    <property type="match status" value="1"/>
</dbReference>
<dbReference type="AlphaFoldDB" id="A0A2Z3YR34"/>
<dbReference type="Pfam" id="PF08240">
    <property type="entry name" value="ADH_N"/>
    <property type="match status" value="1"/>
</dbReference>
<dbReference type="CDD" id="cd05289">
    <property type="entry name" value="MDR_like_2"/>
    <property type="match status" value="1"/>
</dbReference>
<dbReference type="InterPro" id="IPR036291">
    <property type="entry name" value="NAD(P)-bd_dom_sf"/>
</dbReference>
<dbReference type="PANTHER" id="PTHR11695">
    <property type="entry name" value="ALCOHOL DEHYDROGENASE RELATED"/>
    <property type="match status" value="1"/>
</dbReference>
<keyword evidence="3" id="KW-1185">Reference proteome</keyword>
<dbReference type="EMBL" id="CP024988">
    <property type="protein sequence ID" value="AWT24944.1"/>
    <property type="molecule type" value="Genomic_DNA"/>
</dbReference>
<dbReference type="InterPro" id="IPR050700">
    <property type="entry name" value="YIM1/Zinc_Alcohol_DH_Fams"/>
</dbReference>
<dbReference type="OrthoDB" id="3613651at2"/>
<dbReference type="Proteomes" id="UP000247696">
    <property type="component" value="Chromosome"/>
</dbReference>
<dbReference type="InterPro" id="IPR020843">
    <property type="entry name" value="ER"/>
</dbReference>
<dbReference type="GO" id="GO:0016491">
    <property type="term" value="F:oxidoreductase activity"/>
    <property type="evidence" value="ECO:0007669"/>
    <property type="project" value="InterPro"/>
</dbReference>
<reference evidence="3" key="1">
    <citation type="submission" date="2017-11" db="EMBL/GenBank/DDBJ databases">
        <title>Otitis media/interna in a cat caused by the recently described species Corynebacterium provencense.</title>
        <authorList>
            <person name="Kittl S."/>
            <person name="Brodard I."/>
            <person name="Rychener L."/>
            <person name="Jores J."/>
            <person name="Roosje P."/>
            <person name="Gobeli Brawand S."/>
        </authorList>
    </citation>
    <scope>NUCLEOTIDE SEQUENCE [LARGE SCALE GENOMIC DNA]</scope>
    <source>
        <strain evidence="3">17KM38</strain>
    </source>
</reference>
<evidence type="ECO:0000313" key="3">
    <source>
        <dbReference type="Proteomes" id="UP000247696"/>
    </source>
</evidence>
<feature type="domain" description="Enoyl reductase (ER)" evidence="1">
    <location>
        <begin position="10"/>
        <end position="330"/>
    </location>
</feature>
<dbReference type="RefSeq" id="WP_110480786.1">
    <property type="nucleotide sequence ID" value="NZ_CP024988.1"/>
</dbReference>
<dbReference type="Gene3D" id="3.90.180.10">
    <property type="entry name" value="Medium-chain alcohol dehydrogenases, catalytic domain"/>
    <property type="match status" value="1"/>
</dbReference>
<dbReference type="PANTHER" id="PTHR11695:SF294">
    <property type="entry name" value="RETICULON-4-INTERACTING PROTEIN 1, MITOCHONDRIAL"/>
    <property type="match status" value="1"/>
</dbReference>
<gene>
    <name evidence="2" type="ORF">Csp1_01160</name>
</gene>
<name>A0A2Z3YR34_9CORY</name>